<dbReference type="InterPro" id="IPR013320">
    <property type="entry name" value="ConA-like_dom_sf"/>
</dbReference>
<dbReference type="PROSITE" id="PS50011">
    <property type="entry name" value="PROTEIN_KINASE_DOM"/>
    <property type="match status" value="1"/>
</dbReference>
<evidence type="ECO:0000256" key="15">
    <source>
        <dbReference type="ARBA" id="ARBA00023170"/>
    </source>
</evidence>
<feature type="domain" description="Protein kinase" evidence="20">
    <location>
        <begin position="357"/>
        <end position="643"/>
    </location>
</feature>
<dbReference type="STRING" id="4565.A0A3B6ATH1"/>
<keyword evidence="10 17" id="KW-0547">Nucleotide-binding</keyword>
<dbReference type="SMR" id="A0A3B6ATH1"/>
<feature type="transmembrane region" description="Helical" evidence="18">
    <location>
        <begin position="302"/>
        <end position="323"/>
    </location>
</feature>
<dbReference type="SUPFAM" id="SSF49899">
    <property type="entry name" value="Concanavalin A-like lectins/glucanases"/>
    <property type="match status" value="1"/>
</dbReference>
<dbReference type="Gramene" id="TraesJAG2A03G00618560.1">
    <property type="protein sequence ID" value="TraesJAG2A03G00618560.1.CDS1"/>
    <property type="gene ID" value="TraesJAG2A03G00618560"/>
</dbReference>
<comment type="similarity">
    <text evidence="2">In the N-terminal section; belongs to the leguminous lectin family.</text>
</comment>
<dbReference type="OMA" id="NDIADNH"/>
<protein>
    <recommendedName>
        <fullName evidence="4">non-specific serine/threonine protein kinase</fullName>
        <ecNumber evidence="4">2.7.11.1</ecNumber>
    </recommendedName>
</protein>
<dbReference type="Gramene" id="TraesCS2A03G0262300.1">
    <property type="protein sequence ID" value="TraesCS2A03G0262300.1.CDS1"/>
    <property type="gene ID" value="TraesCS2A03G0262300"/>
</dbReference>
<dbReference type="InterPro" id="IPR001220">
    <property type="entry name" value="Legume_lectin_dom"/>
</dbReference>
<dbReference type="PANTHER" id="PTHR27007">
    <property type="match status" value="1"/>
</dbReference>
<evidence type="ECO:0000256" key="11">
    <source>
        <dbReference type="ARBA" id="ARBA00022777"/>
    </source>
</evidence>
<dbReference type="InterPro" id="IPR017441">
    <property type="entry name" value="Protein_kinase_ATP_BS"/>
</dbReference>
<dbReference type="Gramene" id="TraesCLE_scaffold_040818_01G000200.1">
    <property type="protein sequence ID" value="TraesCLE_scaffold_040818_01G000200.1"/>
    <property type="gene ID" value="TraesCLE_scaffold_040818_01G000200"/>
</dbReference>
<keyword evidence="5" id="KW-0723">Serine/threonine-protein kinase</keyword>
<sequence length="686" mass="76008">MDRYPTITMSVLLLYIFLSTAALNLPAMAAGEDEFVFSGFKGANITVDGVATVTRNGLVDLTSGQETLKGHAFYPAPLRFREESPNGNGTAVKSFSVSFVFAIYPNYRPSQGMAFFIAKSTDFSSALPTQWFSVFNSASQGNSSNHIFAVELDTVNNRDLHDIDANHVGINVNSVVSNKSTTAGFYDDETGSFNALNLTSGERLQLWVDYEREATRINVTMSPLGMAKPARPLVSAIYDLSTVITEDAFLCFGSSAGRDGSRHYILGWSFSSSGGPAPAIDIRKLPPLPRLGPKPRSKALEIVLPLATATSVLAVGVTIFLLVRRHRRYAELREDWEVEFGPHRFPYKDLYHATQGFKNKNLLGVGGFGRVYKGVLPKSKLEIAVKRVSHESKQGMKEFIAEVVSIGRLQHRNLVHLLGYCRRKGQLFLVYDYMPNGSLDKYLYHRRQDDDNKLQPALNWAQRFKIIRGVASGLLYLHEEWEQVVIHRDVKASNVLLDAEMNARLGDFGLARLYDHGVDPQSTHVVGTIGYLAPELACTGKVTPLTDVFAFGIFILEVVCGQRPIKQDAREKHPMLVDRVLEHWHGGSLLDTVDVELHGEYDVNEANLALKLGLLCSHPFMDARPTMRQVMQYLDGDRTAPELSSPVDTNFEMLAAMQNEGFDPYVMSYPSSKASHGATSIVSGGR</sequence>
<dbReference type="FunFam" id="3.30.200.20:FF:000811">
    <property type="entry name" value="L-type lectin-domain containing receptor kinase V.9"/>
    <property type="match status" value="1"/>
</dbReference>
<evidence type="ECO:0000256" key="2">
    <source>
        <dbReference type="ARBA" id="ARBA00008536"/>
    </source>
</evidence>
<dbReference type="Proteomes" id="UP000019116">
    <property type="component" value="Chromosome 2A"/>
</dbReference>
<dbReference type="Gene3D" id="1.10.510.10">
    <property type="entry name" value="Transferase(Phosphotransferase) domain 1"/>
    <property type="match status" value="1"/>
</dbReference>
<evidence type="ECO:0000313" key="22">
    <source>
        <dbReference type="Proteomes" id="UP000019116"/>
    </source>
</evidence>
<dbReference type="Gene3D" id="2.60.120.200">
    <property type="match status" value="1"/>
</dbReference>
<reference evidence="21" key="1">
    <citation type="submission" date="2018-08" db="EMBL/GenBank/DDBJ databases">
        <authorList>
            <person name="Rossello M."/>
        </authorList>
    </citation>
    <scope>NUCLEOTIDE SEQUENCE [LARGE SCALE GENOMIC DNA]</scope>
    <source>
        <strain evidence="21">cv. Chinese Spring</strain>
    </source>
</reference>
<dbReference type="GO" id="GO:0005886">
    <property type="term" value="C:plasma membrane"/>
    <property type="evidence" value="ECO:0000318"/>
    <property type="project" value="GO_Central"/>
</dbReference>
<dbReference type="GO" id="GO:0005524">
    <property type="term" value="F:ATP binding"/>
    <property type="evidence" value="ECO:0007669"/>
    <property type="project" value="UniProtKB-UniRule"/>
</dbReference>
<dbReference type="FunFam" id="1.10.510.10:FF:000517">
    <property type="entry name" value="Putative receptor kinase Lecrk"/>
    <property type="match status" value="1"/>
</dbReference>
<dbReference type="EC" id="2.7.11.1" evidence="4"/>
<evidence type="ECO:0000313" key="21">
    <source>
        <dbReference type="EnsemblPlants" id="TraesCS2A02G128000.1.cds1"/>
    </source>
</evidence>
<evidence type="ECO:0000256" key="4">
    <source>
        <dbReference type="ARBA" id="ARBA00012513"/>
    </source>
</evidence>
<dbReference type="SMART" id="SM00220">
    <property type="entry name" value="S_TKc"/>
    <property type="match status" value="1"/>
</dbReference>
<reference evidence="21" key="2">
    <citation type="submission" date="2018-10" db="UniProtKB">
        <authorList>
            <consortium name="EnsemblPlants"/>
        </authorList>
    </citation>
    <scope>IDENTIFICATION</scope>
</reference>
<keyword evidence="8 19" id="KW-0732">Signal</keyword>
<keyword evidence="12 17" id="KW-0067">ATP-binding</keyword>
<dbReference type="InterPro" id="IPR008271">
    <property type="entry name" value="Ser/Thr_kinase_AS"/>
</dbReference>
<organism evidence="21">
    <name type="scientific">Triticum aestivum</name>
    <name type="common">Wheat</name>
    <dbReference type="NCBI Taxonomy" id="4565"/>
    <lineage>
        <taxon>Eukaryota</taxon>
        <taxon>Viridiplantae</taxon>
        <taxon>Streptophyta</taxon>
        <taxon>Embryophyta</taxon>
        <taxon>Tracheophyta</taxon>
        <taxon>Spermatophyta</taxon>
        <taxon>Magnoliopsida</taxon>
        <taxon>Liliopsida</taxon>
        <taxon>Poales</taxon>
        <taxon>Poaceae</taxon>
        <taxon>BOP clade</taxon>
        <taxon>Pooideae</taxon>
        <taxon>Triticodae</taxon>
        <taxon>Triticeae</taxon>
        <taxon>Triticinae</taxon>
        <taxon>Triticum</taxon>
    </lineage>
</organism>
<proteinExistence type="inferred from homology"/>
<dbReference type="InterPro" id="IPR050528">
    <property type="entry name" value="L-type_Lectin-RKs"/>
</dbReference>
<comment type="subcellular location">
    <subcellularLocation>
        <location evidence="1">Membrane</location>
        <topology evidence="1">Single-pass type I membrane protein</topology>
    </subcellularLocation>
</comment>
<dbReference type="Gene3D" id="3.30.200.20">
    <property type="entry name" value="Phosphorylase Kinase, domain 1"/>
    <property type="match status" value="1"/>
</dbReference>
<keyword evidence="16" id="KW-0325">Glycoprotein</keyword>
<evidence type="ECO:0000256" key="19">
    <source>
        <dbReference type="SAM" id="SignalP"/>
    </source>
</evidence>
<keyword evidence="15" id="KW-0675">Receptor</keyword>
<dbReference type="Gramene" id="TraesNOR2A03G00627400.1">
    <property type="protein sequence ID" value="TraesNOR2A03G00627400.1.CDS1"/>
    <property type="gene ID" value="TraesNOR2A03G00627400"/>
</dbReference>
<dbReference type="PROSITE" id="PS00108">
    <property type="entry name" value="PROTEIN_KINASE_ST"/>
    <property type="match status" value="1"/>
</dbReference>
<dbReference type="FunFam" id="2.60.120.200:FF:000051">
    <property type="entry name" value="L-type lectin-domain containing receptor kinase V.9"/>
    <property type="match status" value="1"/>
</dbReference>
<evidence type="ECO:0000259" key="20">
    <source>
        <dbReference type="PROSITE" id="PS50011"/>
    </source>
</evidence>
<dbReference type="Gramene" id="TraesCS2A02G128000.1">
    <property type="protein sequence ID" value="TraesCS2A02G128000.1.cds1"/>
    <property type="gene ID" value="TraesCS2A02G128000"/>
</dbReference>
<dbReference type="Gramene" id="TraesROB_scaffold_015396_01G000300.1">
    <property type="protein sequence ID" value="TraesROB_scaffold_015396_01G000300.1"/>
    <property type="gene ID" value="TraesROB_scaffold_015396_01G000300"/>
</dbReference>
<evidence type="ECO:0000256" key="5">
    <source>
        <dbReference type="ARBA" id="ARBA00022527"/>
    </source>
</evidence>
<name>A0A3B6ATH1_WHEAT</name>
<dbReference type="CDD" id="cd06899">
    <property type="entry name" value="lectin_legume_LecRK_Arcelin_ConA"/>
    <property type="match status" value="1"/>
</dbReference>
<evidence type="ECO:0000256" key="3">
    <source>
        <dbReference type="ARBA" id="ARBA00010217"/>
    </source>
</evidence>
<evidence type="ECO:0000256" key="1">
    <source>
        <dbReference type="ARBA" id="ARBA00004479"/>
    </source>
</evidence>
<keyword evidence="22" id="KW-1185">Reference proteome</keyword>
<evidence type="ECO:0000256" key="9">
    <source>
        <dbReference type="ARBA" id="ARBA00022734"/>
    </source>
</evidence>
<dbReference type="InterPro" id="IPR000719">
    <property type="entry name" value="Prot_kinase_dom"/>
</dbReference>
<evidence type="ECO:0000256" key="10">
    <source>
        <dbReference type="ARBA" id="ARBA00022741"/>
    </source>
</evidence>
<dbReference type="GO" id="GO:0042742">
    <property type="term" value="P:defense response to bacterium"/>
    <property type="evidence" value="ECO:0000318"/>
    <property type="project" value="GO_Central"/>
</dbReference>
<dbReference type="GO" id="GO:0004675">
    <property type="term" value="F:transmembrane receptor protein serine/threonine kinase activity"/>
    <property type="evidence" value="ECO:0000318"/>
    <property type="project" value="GO_Central"/>
</dbReference>
<comment type="similarity">
    <text evidence="3">In the C-terminal section; belongs to the protein kinase superfamily. Ser/Thr protein kinase family.</text>
</comment>
<evidence type="ECO:0000256" key="8">
    <source>
        <dbReference type="ARBA" id="ARBA00022729"/>
    </source>
</evidence>
<accession>A0A3B6ATH1</accession>
<keyword evidence="9" id="KW-0430">Lectin</keyword>
<feature type="chain" id="PRO_5043171124" description="non-specific serine/threonine protein kinase" evidence="19">
    <location>
        <begin position="23"/>
        <end position="686"/>
    </location>
</feature>
<keyword evidence="14 18" id="KW-0472">Membrane</keyword>
<feature type="binding site" evidence="17">
    <location>
        <position position="386"/>
    </location>
    <ligand>
        <name>ATP</name>
        <dbReference type="ChEBI" id="CHEBI:30616"/>
    </ligand>
</feature>
<dbReference type="CDD" id="cd14066">
    <property type="entry name" value="STKc_IRAK"/>
    <property type="match status" value="1"/>
</dbReference>
<dbReference type="PROSITE" id="PS00107">
    <property type="entry name" value="PROTEIN_KINASE_ATP"/>
    <property type="match status" value="1"/>
</dbReference>
<dbReference type="Pfam" id="PF00069">
    <property type="entry name" value="Pkinase"/>
    <property type="match status" value="1"/>
</dbReference>
<evidence type="ECO:0000256" key="6">
    <source>
        <dbReference type="ARBA" id="ARBA00022679"/>
    </source>
</evidence>
<evidence type="ECO:0000256" key="17">
    <source>
        <dbReference type="PROSITE-ProRule" id="PRU10141"/>
    </source>
</evidence>
<dbReference type="AlphaFoldDB" id="A0A3B6ATH1"/>
<keyword evidence="6" id="KW-0808">Transferase</keyword>
<evidence type="ECO:0000256" key="18">
    <source>
        <dbReference type="SAM" id="Phobius"/>
    </source>
</evidence>
<keyword evidence="7 18" id="KW-0812">Transmembrane</keyword>
<evidence type="ECO:0000256" key="12">
    <source>
        <dbReference type="ARBA" id="ARBA00022840"/>
    </source>
</evidence>
<evidence type="ECO:0000256" key="16">
    <source>
        <dbReference type="ARBA" id="ARBA00023180"/>
    </source>
</evidence>
<feature type="signal peptide" evidence="19">
    <location>
        <begin position="1"/>
        <end position="22"/>
    </location>
</feature>
<evidence type="ECO:0000256" key="14">
    <source>
        <dbReference type="ARBA" id="ARBA00023136"/>
    </source>
</evidence>
<dbReference type="GO" id="GO:0002229">
    <property type="term" value="P:defense response to oomycetes"/>
    <property type="evidence" value="ECO:0000318"/>
    <property type="project" value="GO_Central"/>
</dbReference>
<evidence type="ECO:0000256" key="13">
    <source>
        <dbReference type="ARBA" id="ARBA00022989"/>
    </source>
</evidence>
<dbReference type="SUPFAM" id="SSF56112">
    <property type="entry name" value="Protein kinase-like (PK-like)"/>
    <property type="match status" value="1"/>
</dbReference>
<dbReference type="Pfam" id="PF00139">
    <property type="entry name" value="Lectin_legB"/>
    <property type="match status" value="1"/>
</dbReference>
<keyword evidence="11" id="KW-0418">Kinase</keyword>
<dbReference type="EnsemblPlants" id="TraesCS2A02G128000.1">
    <property type="protein sequence ID" value="TraesCS2A02G128000.1.cds1"/>
    <property type="gene ID" value="TraesCS2A02G128000"/>
</dbReference>
<dbReference type="InterPro" id="IPR011009">
    <property type="entry name" value="Kinase-like_dom_sf"/>
</dbReference>
<evidence type="ECO:0000256" key="7">
    <source>
        <dbReference type="ARBA" id="ARBA00022692"/>
    </source>
</evidence>
<keyword evidence="13 18" id="KW-1133">Transmembrane helix</keyword>
<dbReference type="OrthoDB" id="543442at2759"/>
<dbReference type="GO" id="GO:0030246">
    <property type="term" value="F:carbohydrate binding"/>
    <property type="evidence" value="ECO:0007669"/>
    <property type="project" value="UniProtKB-KW"/>
</dbReference>